<dbReference type="Pfam" id="PF02768">
    <property type="entry name" value="DNA_pol3_beta_3"/>
    <property type="match status" value="1"/>
</dbReference>
<dbReference type="PIRSF" id="PIRSF000804">
    <property type="entry name" value="DNA_pol_III_b"/>
    <property type="match status" value="1"/>
</dbReference>
<evidence type="ECO:0000256" key="9">
    <source>
        <dbReference type="PIRNR" id="PIRNR000804"/>
    </source>
</evidence>
<dbReference type="GO" id="GO:0005737">
    <property type="term" value="C:cytoplasm"/>
    <property type="evidence" value="ECO:0007669"/>
    <property type="project" value="UniProtKB-SubCell"/>
</dbReference>
<comment type="function">
    <text evidence="9">Confers DNA tethering and processivity to DNA polymerases and other proteins. Acts as a clamp, forming a ring around DNA (a reaction catalyzed by the clamp-loading complex) which diffuses in an ATP-independent manner freely and bidirectionally along dsDNA. Initially characterized for its ability to contact the catalytic subunit of DNA polymerase III (Pol III), a complex, multichain enzyme responsible for most of the replicative synthesis in bacteria; Pol III exhibits 3'-5' exonuclease proofreading activity. The beta chain is required for initiation of replication as well as for processivity of DNA replication.</text>
</comment>
<proteinExistence type="inferred from homology"/>
<keyword evidence="3 9" id="KW-0963">Cytoplasm</keyword>
<dbReference type="GO" id="GO:0003887">
    <property type="term" value="F:DNA-directed DNA polymerase activity"/>
    <property type="evidence" value="ECO:0007669"/>
    <property type="project" value="UniProtKB-UniRule"/>
</dbReference>
<dbReference type="InterPro" id="IPR046938">
    <property type="entry name" value="DNA_clamp_sf"/>
</dbReference>
<dbReference type="NCBIfam" id="TIGR00663">
    <property type="entry name" value="dnan"/>
    <property type="match status" value="1"/>
</dbReference>
<comment type="similarity">
    <text evidence="2 9">Belongs to the beta sliding clamp family.</text>
</comment>
<dbReference type="Gene3D" id="3.70.10.10">
    <property type="match status" value="1"/>
</dbReference>
<keyword evidence="6 9" id="KW-0235">DNA replication</keyword>
<dbReference type="GO" id="GO:0009360">
    <property type="term" value="C:DNA polymerase III complex"/>
    <property type="evidence" value="ECO:0007669"/>
    <property type="project" value="InterPro"/>
</dbReference>
<dbReference type="SUPFAM" id="SSF55979">
    <property type="entry name" value="DNA clamp"/>
    <property type="match status" value="3"/>
</dbReference>
<evidence type="ECO:0000259" key="12">
    <source>
        <dbReference type="Pfam" id="PF02768"/>
    </source>
</evidence>
<keyword evidence="5 9" id="KW-0548">Nucleotidyltransferase</keyword>
<gene>
    <name evidence="13" type="ORF">A2797_01460</name>
</gene>
<evidence type="ECO:0000259" key="10">
    <source>
        <dbReference type="Pfam" id="PF00712"/>
    </source>
</evidence>
<keyword evidence="7 9" id="KW-0239">DNA-directed DNA polymerase</keyword>
<evidence type="ECO:0000256" key="3">
    <source>
        <dbReference type="ARBA" id="ARBA00022490"/>
    </source>
</evidence>
<dbReference type="InterPro" id="IPR022635">
    <property type="entry name" value="DNA_polIII_beta_C"/>
</dbReference>
<evidence type="ECO:0000256" key="5">
    <source>
        <dbReference type="ARBA" id="ARBA00022695"/>
    </source>
</evidence>
<dbReference type="Proteomes" id="UP000179005">
    <property type="component" value="Unassembled WGS sequence"/>
</dbReference>
<feature type="domain" description="DNA polymerase III beta sliding clamp C-terminal" evidence="12">
    <location>
        <begin position="239"/>
        <end position="360"/>
    </location>
</feature>
<dbReference type="CDD" id="cd00140">
    <property type="entry name" value="beta_clamp"/>
    <property type="match status" value="1"/>
</dbReference>
<evidence type="ECO:0000256" key="1">
    <source>
        <dbReference type="ARBA" id="ARBA00004496"/>
    </source>
</evidence>
<sequence length="363" mass="38365">MKVTVLQENFLPKLQAVARIASSKSALPVLENVLLEAQKGVLTISASNLETSIKTNVGAKVEEVGATTVPARILVSLVSNLPAGKLELDAQRDILTLKTEGVSSKVNGLPAAEFPAFSEEGKKIFALEAKVFKEAVTQVSFAAAADESRPILTGLLLKLTNGILTLTGVDGFRLAEKEVKAEGDGISLVIPARSLVEVARLIDGEVEVSMPAAGQLFFKTADFAISVSAIEGEFPDYEQIIPANFETRFSFSKEELAKAVQLTSVFSESGVGVVALNFDPGKKSLEVSSQEGETGEAKIEVAIAGEGKQGTIAFNSRYLTDALSALAGEEVTLSLNSPMDPALFADPADKAYLHVVMPVRIQG</sequence>
<evidence type="ECO:0000259" key="11">
    <source>
        <dbReference type="Pfam" id="PF02767"/>
    </source>
</evidence>
<evidence type="ECO:0000256" key="4">
    <source>
        <dbReference type="ARBA" id="ARBA00022679"/>
    </source>
</evidence>
<evidence type="ECO:0000256" key="7">
    <source>
        <dbReference type="ARBA" id="ARBA00022932"/>
    </source>
</evidence>
<name>A0A1F4VCH1_UNCKA</name>
<keyword evidence="8" id="KW-0238">DNA-binding</keyword>
<dbReference type="GO" id="GO:0008408">
    <property type="term" value="F:3'-5' exonuclease activity"/>
    <property type="evidence" value="ECO:0007669"/>
    <property type="project" value="InterPro"/>
</dbReference>
<keyword evidence="4 9" id="KW-0808">Transferase</keyword>
<comment type="subcellular location">
    <subcellularLocation>
        <location evidence="1 9">Cytoplasm</location>
    </subcellularLocation>
</comment>
<dbReference type="STRING" id="1802619.A2797_01460"/>
<dbReference type="AlphaFoldDB" id="A0A1F4VCH1"/>
<organism evidence="13 14">
    <name type="scientific">candidate division WWE3 bacterium RIFCSPHIGHO2_01_FULL_48_15</name>
    <dbReference type="NCBI Taxonomy" id="1802619"/>
    <lineage>
        <taxon>Bacteria</taxon>
        <taxon>Katanobacteria</taxon>
    </lineage>
</organism>
<dbReference type="InterPro" id="IPR001001">
    <property type="entry name" value="DNA_polIII_beta"/>
</dbReference>
<feature type="domain" description="DNA polymerase III beta sliding clamp central" evidence="11">
    <location>
        <begin position="127"/>
        <end position="236"/>
    </location>
</feature>
<evidence type="ECO:0000256" key="2">
    <source>
        <dbReference type="ARBA" id="ARBA00010752"/>
    </source>
</evidence>
<dbReference type="InterPro" id="IPR022634">
    <property type="entry name" value="DNA_polIII_beta_N"/>
</dbReference>
<dbReference type="PANTHER" id="PTHR30478:SF0">
    <property type="entry name" value="BETA SLIDING CLAMP"/>
    <property type="match status" value="1"/>
</dbReference>
<accession>A0A1F4VCH1</accession>
<dbReference type="Gene3D" id="3.10.150.10">
    <property type="entry name" value="DNA Polymerase III, subunit A, domain 2"/>
    <property type="match status" value="1"/>
</dbReference>
<dbReference type="InterPro" id="IPR022637">
    <property type="entry name" value="DNA_polIII_beta_cen"/>
</dbReference>
<evidence type="ECO:0000313" key="13">
    <source>
        <dbReference type="EMBL" id="OGC54718.1"/>
    </source>
</evidence>
<comment type="caution">
    <text evidence="13">The sequence shown here is derived from an EMBL/GenBank/DDBJ whole genome shotgun (WGS) entry which is preliminary data.</text>
</comment>
<dbReference type="EMBL" id="MEVC01000018">
    <property type="protein sequence ID" value="OGC54718.1"/>
    <property type="molecule type" value="Genomic_DNA"/>
</dbReference>
<evidence type="ECO:0000256" key="6">
    <source>
        <dbReference type="ARBA" id="ARBA00022705"/>
    </source>
</evidence>
<dbReference type="GO" id="GO:0006271">
    <property type="term" value="P:DNA strand elongation involved in DNA replication"/>
    <property type="evidence" value="ECO:0007669"/>
    <property type="project" value="TreeGrafter"/>
</dbReference>
<dbReference type="Pfam" id="PF02767">
    <property type="entry name" value="DNA_pol3_beta_2"/>
    <property type="match status" value="1"/>
</dbReference>
<evidence type="ECO:0000256" key="8">
    <source>
        <dbReference type="ARBA" id="ARBA00023125"/>
    </source>
</evidence>
<dbReference type="GO" id="GO:0003677">
    <property type="term" value="F:DNA binding"/>
    <property type="evidence" value="ECO:0007669"/>
    <property type="project" value="UniProtKB-UniRule"/>
</dbReference>
<reference evidence="13 14" key="1">
    <citation type="journal article" date="2016" name="Nat. Commun.">
        <title>Thousands of microbial genomes shed light on interconnected biogeochemical processes in an aquifer system.</title>
        <authorList>
            <person name="Anantharaman K."/>
            <person name="Brown C.T."/>
            <person name="Hug L.A."/>
            <person name="Sharon I."/>
            <person name="Castelle C.J."/>
            <person name="Probst A.J."/>
            <person name="Thomas B.C."/>
            <person name="Singh A."/>
            <person name="Wilkins M.J."/>
            <person name="Karaoz U."/>
            <person name="Brodie E.L."/>
            <person name="Williams K.H."/>
            <person name="Hubbard S.S."/>
            <person name="Banfield J.F."/>
        </authorList>
    </citation>
    <scope>NUCLEOTIDE SEQUENCE [LARGE SCALE GENOMIC DNA]</scope>
</reference>
<protein>
    <recommendedName>
        <fullName evidence="9">Beta sliding clamp</fullName>
    </recommendedName>
</protein>
<comment type="subunit">
    <text evidence="9">Forms a ring-shaped head-to-tail homodimer around DNA.</text>
</comment>
<dbReference type="PANTHER" id="PTHR30478">
    <property type="entry name" value="DNA POLYMERASE III SUBUNIT BETA"/>
    <property type="match status" value="1"/>
</dbReference>
<dbReference type="Pfam" id="PF00712">
    <property type="entry name" value="DNA_pol3_beta"/>
    <property type="match status" value="1"/>
</dbReference>
<evidence type="ECO:0000313" key="14">
    <source>
        <dbReference type="Proteomes" id="UP000179005"/>
    </source>
</evidence>
<feature type="domain" description="DNA polymerase III beta sliding clamp N-terminal" evidence="10">
    <location>
        <begin position="1"/>
        <end position="117"/>
    </location>
</feature>
<dbReference type="SMART" id="SM00480">
    <property type="entry name" value="POL3Bc"/>
    <property type="match status" value="1"/>
</dbReference>